<evidence type="ECO:0000259" key="11">
    <source>
        <dbReference type="PROSITE" id="PS50929"/>
    </source>
</evidence>
<dbReference type="OrthoDB" id="9787557at2"/>
<dbReference type="AlphaFoldDB" id="A0A1M7BGE8"/>
<name>A0A1M7BGE8_9BRAD</name>
<evidence type="ECO:0000256" key="7">
    <source>
        <dbReference type="ARBA" id="ARBA00023136"/>
    </source>
</evidence>
<dbReference type="Proteomes" id="UP000189935">
    <property type="component" value="Chromosome I"/>
</dbReference>
<feature type="transmembrane region" description="Helical" evidence="9">
    <location>
        <begin position="79"/>
        <end position="96"/>
    </location>
</feature>
<dbReference type="SMART" id="SM00382">
    <property type="entry name" value="AAA"/>
    <property type="match status" value="1"/>
</dbReference>
<keyword evidence="3 9" id="KW-0812">Transmembrane</keyword>
<evidence type="ECO:0000256" key="5">
    <source>
        <dbReference type="ARBA" id="ARBA00022840"/>
    </source>
</evidence>
<organism evidence="12 13">
    <name type="scientific">Bradyrhizobium lablabi</name>
    <dbReference type="NCBI Taxonomy" id="722472"/>
    <lineage>
        <taxon>Bacteria</taxon>
        <taxon>Pseudomonadati</taxon>
        <taxon>Pseudomonadota</taxon>
        <taxon>Alphaproteobacteria</taxon>
        <taxon>Hyphomicrobiales</taxon>
        <taxon>Nitrobacteraceae</taxon>
        <taxon>Bradyrhizobium</taxon>
    </lineage>
</organism>
<dbReference type="PROSITE" id="PS50929">
    <property type="entry name" value="ABC_TM1F"/>
    <property type="match status" value="1"/>
</dbReference>
<evidence type="ECO:0000256" key="4">
    <source>
        <dbReference type="ARBA" id="ARBA00022741"/>
    </source>
</evidence>
<evidence type="ECO:0000259" key="10">
    <source>
        <dbReference type="PROSITE" id="PS50893"/>
    </source>
</evidence>
<dbReference type="GO" id="GO:0016887">
    <property type="term" value="F:ATP hydrolysis activity"/>
    <property type="evidence" value="ECO:0007669"/>
    <property type="project" value="InterPro"/>
</dbReference>
<dbReference type="Pfam" id="PF00005">
    <property type="entry name" value="ABC_tran"/>
    <property type="match status" value="1"/>
</dbReference>
<dbReference type="Gene3D" id="3.40.50.300">
    <property type="entry name" value="P-loop containing nucleotide triphosphate hydrolases"/>
    <property type="match status" value="1"/>
</dbReference>
<dbReference type="GO" id="GO:0005886">
    <property type="term" value="C:plasma membrane"/>
    <property type="evidence" value="ECO:0007669"/>
    <property type="project" value="UniProtKB-SubCell"/>
</dbReference>
<feature type="transmembrane region" description="Helical" evidence="9">
    <location>
        <begin position="150"/>
        <end position="171"/>
    </location>
</feature>
<feature type="domain" description="ABC transmembrane type-1" evidence="11">
    <location>
        <begin position="26"/>
        <end position="321"/>
    </location>
</feature>
<dbReference type="InterPro" id="IPR003439">
    <property type="entry name" value="ABC_transporter-like_ATP-bd"/>
</dbReference>
<dbReference type="InterPro" id="IPR039421">
    <property type="entry name" value="Type_1_exporter"/>
</dbReference>
<feature type="transmembrane region" description="Helical" evidence="9">
    <location>
        <begin position="294"/>
        <end position="317"/>
    </location>
</feature>
<dbReference type="SUPFAM" id="SSF90123">
    <property type="entry name" value="ABC transporter transmembrane region"/>
    <property type="match status" value="1"/>
</dbReference>
<feature type="transmembrane region" description="Helical" evidence="9">
    <location>
        <begin position="12"/>
        <end position="33"/>
    </location>
</feature>
<dbReference type="EMBL" id="LT670844">
    <property type="protein sequence ID" value="SHL54060.1"/>
    <property type="molecule type" value="Genomic_DNA"/>
</dbReference>
<gene>
    <name evidence="12" type="ORF">SAMN05444159_6148</name>
</gene>
<protein>
    <submittedName>
        <fullName evidence="12">ABC-type multidrug transport system, ATPase and permease component</fullName>
    </submittedName>
</protein>
<dbReference type="Gene3D" id="1.20.1560.10">
    <property type="entry name" value="ABC transporter type 1, transmembrane domain"/>
    <property type="match status" value="1"/>
</dbReference>
<reference evidence="12 13" key="1">
    <citation type="submission" date="2016-11" db="EMBL/GenBank/DDBJ databases">
        <authorList>
            <person name="Jaros S."/>
            <person name="Januszkiewicz K."/>
            <person name="Wedrychowicz H."/>
        </authorList>
    </citation>
    <scope>NUCLEOTIDE SEQUENCE [LARGE SCALE GENOMIC DNA]</scope>
    <source>
        <strain evidence="12 13">GAS499</strain>
    </source>
</reference>
<comment type="function">
    <text evidence="8">Involved in beta-(1--&gt;2)glucan export. Transmembrane domains (TMD) form a pore in the inner membrane and the ATP-binding domain (NBD) is responsible for energy generation.</text>
</comment>
<keyword evidence="6 9" id="KW-1133">Transmembrane helix</keyword>
<dbReference type="Pfam" id="PF00664">
    <property type="entry name" value="ABC_membrane"/>
    <property type="match status" value="1"/>
</dbReference>
<evidence type="ECO:0000256" key="9">
    <source>
        <dbReference type="SAM" id="Phobius"/>
    </source>
</evidence>
<dbReference type="PROSITE" id="PS50893">
    <property type="entry name" value="ABC_TRANSPORTER_2"/>
    <property type="match status" value="1"/>
</dbReference>
<sequence length="576" mass="62509">MTVLQQLQYLRALFAFAFRNSPLLPVGLVLSVVSVFLELAAMASLMPLATIVAGGSAPREAMVVRVLRFAGIDATGDRILQFFLLLFACRILTQLISQTLTIYLSRRMLLQLTSQAFSALIFDVPVKVLEQKSIGYFIGLAGDEASRASNLIAVISQFLTTALLAALYFAAIVSYSVVIAFAVLVFLAVTFLALFESFRVSHRLGVRQVEQSHSAGSLFLDALNGLRSVRSFSAEKYVTQSYYGQMHGYVRTLATIDAVALFARLGPALILLGSVAILSAWPAARESFSLDLPFLVTMIILLMRFFPIVGQGLNLALRVVADARAGRDVTQIIGQYQATSRAGSSRSNVGAIERIEAVDVHFQHLDGKPVLQGFNARFVKGRSYALIGVSGSGKSTFLDLLLGFFSPAKGAILVNGRSSDERSQGDLRGKIILVAQDAAIFNDTMESNLCLGIEASHTEVERACGIACIHEFIQEMPDGYRTILNYRGTNLSGGQKQRIGIARAVLRHPDVLLLDESTSALDAATREQVVGNLLKEFKDRIVVFVTHDAFVMSAVDEVLDLSLIRNDSTAVVPSVA</sequence>
<accession>A0A1M7BGE8</accession>
<evidence type="ECO:0000256" key="3">
    <source>
        <dbReference type="ARBA" id="ARBA00022692"/>
    </source>
</evidence>
<evidence type="ECO:0000256" key="8">
    <source>
        <dbReference type="ARBA" id="ARBA00024722"/>
    </source>
</evidence>
<dbReference type="RefSeq" id="WP_154071528.1">
    <property type="nucleotide sequence ID" value="NZ_LT670844.1"/>
</dbReference>
<feature type="domain" description="ABC transporter" evidence="10">
    <location>
        <begin position="355"/>
        <end position="576"/>
    </location>
</feature>
<dbReference type="PANTHER" id="PTHR24221:SF654">
    <property type="entry name" value="ATP-BINDING CASSETTE SUB-FAMILY B MEMBER 6"/>
    <property type="match status" value="1"/>
</dbReference>
<evidence type="ECO:0000313" key="13">
    <source>
        <dbReference type="Proteomes" id="UP000189935"/>
    </source>
</evidence>
<dbReference type="SUPFAM" id="SSF52540">
    <property type="entry name" value="P-loop containing nucleoside triphosphate hydrolases"/>
    <property type="match status" value="1"/>
</dbReference>
<dbReference type="GO" id="GO:0005524">
    <property type="term" value="F:ATP binding"/>
    <property type="evidence" value="ECO:0007669"/>
    <property type="project" value="UniProtKB-KW"/>
</dbReference>
<feature type="transmembrane region" description="Helical" evidence="9">
    <location>
        <begin position="177"/>
        <end position="195"/>
    </location>
</feature>
<feature type="transmembrane region" description="Helical" evidence="9">
    <location>
        <begin position="261"/>
        <end position="282"/>
    </location>
</feature>
<proteinExistence type="inferred from homology"/>
<dbReference type="InterPro" id="IPR036640">
    <property type="entry name" value="ABC1_TM_sf"/>
</dbReference>
<dbReference type="InterPro" id="IPR017871">
    <property type="entry name" value="ABC_transporter-like_CS"/>
</dbReference>
<keyword evidence="4" id="KW-0547">Nucleotide-binding</keyword>
<dbReference type="InterPro" id="IPR003593">
    <property type="entry name" value="AAA+_ATPase"/>
</dbReference>
<dbReference type="InterPro" id="IPR011527">
    <property type="entry name" value="ABC1_TM_dom"/>
</dbReference>
<dbReference type="GO" id="GO:0034040">
    <property type="term" value="F:ATPase-coupled lipid transmembrane transporter activity"/>
    <property type="evidence" value="ECO:0007669"/>
    <property type="project" value="TreeGrafter"/>
</dbReference>
<dbReference type="InterPro" id="IPR027417">
    <property type="entry name" value="P-loop_NTPase"/>
</dbReference>
<evidence type="ECO:0000256" key="6">
    <source>
        <dbReference type="ARBA" id="ARBA00022989"/>
    </source>
</evidence>
<dbReference type="PANTHER" id="PTHR24221">
    <property type="entry name" value="ATP-BINDING CASSETTE SUB-FAMILY B"/>
    <property type="match status" value="1"/>
</dbReference>
<keyword evidence="7 9" id="KW-0472">Membrane</keyword>
<comment type="subcellular location">
    <subcellularLocation>
        <location evidence="1">Cell membrane</location>
        <topology evidence="1">Multi-pass membrane protein</topology>
    </subcellularLocation>
</comment>
<evidence type="ECO:0000256" key="2">
    <source>
        <dbReference type="ARBA" id="ARBA00005417"/>
    </source>
</evidence>
<dbReference type="GO" id="GO:0140359">
    <property type="term" value="F:ABC-type transporter activity"/>
    <property type="evidence" value="ECO:0007669"/>
    <property type="project" value="InterPro"/>
</dbReference>
<keyword evidence="5" id="KW-0067">ATP-binding</keyword>
<evidence type="ECO:0000256" key="1">
    <source>
        <dbReference type="ARBA" id="ARBA00004651"/>
    </source>
</evidence>
<dbReference type="PROSITE" id="PS00211">
    <property type="entry name" value="ABC_TRANSPORTER_1"/>
    <property type="match status" value="1"/>
</dbReference>
<evidence type="ECO:0000313" key="12">
    <source>
        <dbReference type="EMBL" id="SHL54060.1"/>
    </source>
</evidence>
<comment type="similarity">
    <text evidence="2">Belongs to the ABC transporter superfamily.</text>
</comment>